<name>A0ABZ2Y114_9RHOB</name>
<sequence>MQALSQLPERLVRYRPADNKFLDAELKNLAEGNVFLQKLSCQNDGTEGKPQLLKCSTAELIDLSRRLIRGAGRRLGSSHELCQVGTNRASARAYLANRRKWQGKFISIAPEHIRIACFSNSVKDNEKYMWRKYGSNGRGFRLLFDFDQNASSYGNSFWAKVHYSQPRDRRKISEAELIAAEFQVNGADIFSDVPEQWIGILQAFAACKPQKWEEEDELRLIKFSLSPSLEAEDSYFALPAFNLSGVTFGWNIDRVLAKKVKQALGDSLAYSFQQAL</sequence>
<dbReference type="Pfam" id="PF11185">
    <property type="entry name" value="DUF2971"/>
    <property type="match status" value="1"/>
</dbReference>
<dbReference type="Proteomes" id="UP001623232">
    <property type="component" value="Chromosome"/>
</dbReference>
<keyword evidence="2" id="KW-1185">Reference proteome</keyword>
<gene>
    <name evidence="1" type="ORF">QEZ52_08695</name>
</gene>
<dbReference type="InterPro" id="IPR021352">
    <property type="entry name" value="DUF2971"/>
</dbReference>
<dbReference type="EMBL" id="CP123584">
    <property type="protein sequence ID" value="WZK90606.1"/>
    <property type="molecule type" value="Genomic_DNA"/>
</dbReference>
<proteinExistence type="predicted"/>
<protein>
    <submittedName>
        <fullName evidence="1">DUF2971 domain-containing protein</fullName>
    </submittedName>
</protein>
<dbReference type="RefSeq" id="WP_406649508.1">
    <property type="nucleotide sequence ID" value="NZ_CP123584.1"/>
</dbReference>
<accession>A0ABZ2Y114</accession>
<organism evidence="1 2">
    <name type="scientific">Aliisedimentitalea scapharcae</name>
    <dbReference type="NCBI Taxonomy" id="1524259"/>
    <lineage>
        <taxon>Bacteria</taxon>
        <taxon>Pseudomonadati</taxon>
        <taxon>Pseudomonadota</taxon>
        <taxon>Alphaproteobacteria</taxon>
        <taxon>Rhodobacterales</taxon>
        <taxon>Roseobacteraceae</taxon>
        <taxon>Aliisedimentitalea</taxon>
    </lineage>
</organism>
<evidence type="ECO:0000313" key="1">
    <source>
        <dbReference type="EMBL" id="WZK90606.1"/>
    </source>
</evidence>
<reference evidence="1 2" key="1">
    <citation type="submission" date="2023-04" db="EMBL/GenBank/DDBJ databases">
        <title>Complete genome sequence of Alisedimentitalea scapharcae.</title>
        <authorList>
            <person name="Rong J.-C."/>
            <person name="Yi M.-L."/>
            <person name="Zhao Q."/>
        </authorList>
    </citation>
    <scope>NUCLEOTIDE SEQUENCE [LARGE SCALE GENOMIC DNA]</scope>
    <source>
        <strain evidence="1 2">KCTC 42119</strain>
    </source>
</reference>
<evidence type="ECO:0000313" key="2">
    <source>
        <dbReference type="Proteomes" id="UP001623232"/>
    </source>
</evidence>